<evidence type="ECO:0000313" key="3">
    <source>
        <dbReference type="EMBL" id="VYT15811.1"/>
    </source>
</evidence>
<protein>
    <submittedName>
        <fullName evidence="3">CRISPR associated protein Cas6</fullName>
    </submittedName>
</protein>
<evidence type="ECO:0000259" key="2">
    <source>
        <dbReference type="Pfam" id="PF01881"/>
    </source>
</evidence>
<dbReference type="Pfam" id="PF01881">
    <property type="entry name" value="Cas_Cas6_C"/>
    <property type="match status" value="1"/>
</dbReference>
<proteinExistence type="predicted"/>
<accession>A0A6N2UHF2</accession>
<name>A0A6N2UHF2_9FIRM</name>
<dbReference type="AlphaFoldDB" id="A0A6N2UHF2"/>
<dbReference type="InterPro" id="IPR010156">
    <property type="entry name" value="CRISPR-assoc_prot_Cas6"/>
</dbReference>
<evidence type="ECO:0000256" key="1">
    <source>
        <dbReference type="ARBA" id="ARBA00023118"/>
    </source>
</evidence>
<reference evidence="3" key="1">
    <citation type="submission" date="2019-11" db="EMBL/GenBank/DDBJ databases">
        <authorList>
            <person name="Feng L."/>
        </authorList>
    </citation>
    <scope>NUCLEOTIDE SEQUENCE</scope>
    <source>
        <strain evidence="3">CnexileLFYP112</strain>
    </source>
</reference>
<gene>
    <name evidence="3" type="ORF">CNLFYP112_02037</name>
</gene>
<dbReference type="NCBIfam" id="TIGR01877">
    <property type="entry name" value="cas_cas6"/>
    <property type="match status" value="1"/>
</dbReference>
<organism evidence="3">
    <name type="scientific">[Clostridium] nexile</name>
    <dbReference type="NCBI Taxonomy" id="29361"/>
    <lineage>
        <taxon>Bacteria</taxon>
        <taxon>Bacillati</taxon>
        <taxon>Bacillota</taxon>
        <taxon>Clostridia</taxon>
        <taxon>Lachnospirales</taxon>
        <taxon>Lachnospiraceae</taxon>
        <taxon>Tyzzerella</taxon>
    </lineage>
</organism>
<dbReference type="GO" id="GO:0051607">
    <property type="term" value="P:defense response to virus"/>
    <property type="evidence" value="ECO:0007669"/>
    <property type="project" value="UniProtKB-KW"/>
</dbReference>
<feature type="domain" description="CRISPR associated protein Cas6 C-terminal" evidence="2">
    <location>
        <begin position="126"/>
        <end position="231"/>
    </location>
</feature>
<dbReference type="InterPro" id="IPR049435">
    <property type="entry name" value="Cas_Cas6_C"/>
</dbReference>
<keyword evidence="1" id="KW-0051">Antiviral defense</keyword>
<dbReference type="Gene3D" id="3.30.70.1900">
    <property type="match status" value="1"/>
</dbReference>
<dbReference type="GO" id="GO:0016788">
    <property type="term" value="F:hydrolase activity, acting on ester bonds"/>
    <property type="evidence" value="ECO:0007669"/>
    <property type="project" value="InterPro"/>
</dbReference>
<dbReference type="EMBL" id="CACRTG010000016">
    <property type="protein sequence ID" value="VYT15811.1"/>
    <property type="molecule type" value="Genomic_DNA"/>
</dbReference>
<sequence>MDTNNKKVYELRVKVYILKDIPLREILAKEAEYIDSALAKNERWLEYHETNRFKNYCFGGLYPIEKEGVYKKDNIYTVTVRTVDSNLAQYFSKVLRNHYTDSMKGLTVENRVLPRKVIGEIYSLTPVIQKSDGGYWKNQMSLEEFERRLFDNAVKKYNQYTGKKIDEDFQLYTNITFLNRKPIANQYKGIQLLGDKVNLKIADNAQAQELAYFLLGTGLCELNSRGYGYCNYRWL</sequence>